<evidence type="ECO:0000313" key="2">
    <source>
        <dbReference type="EMBL" id="NTC32044.1"/>
    </source>
</evidence>
<feature type="domain" description="ASCH" evidence="1">
    <location>
        <begin position="54"/>
        <end position="154"/>
    </location>
</feature>
<gene>
    <name evidence="2" type="ORF">G6M46_28290</name>
</gene>
<reference evidence="2" key="1">
    <citation type="journal article" date="2020" name="Science">
        <title>Unexpected conservation and global transmission of agrobacterial virulence plasmids.</title>
        <authorList>
            <person name="Weisberg A.J."/>
            <person name="Davis E.W. 2nd"/>
            <person name="Tabima J."/>
            <person name="Belcher M.S."/>
            <person name="Miller M."/>
            <person name="Kuo C.H."/>
            <person name="Loper J.E."/>
            <person name="Grunwald N.J."/>
            <person name="Putnam M.L."/>
            <person name="Chang J.H."/>
        </authorList>
    </citation>
    <scope>NUCLEOTIDE SEQUENCE</scope>
    <source>
        <strain evidence="2">17-1853-1a</strain>
    </source>
</reference>
<name>A0AA44F9G7_AGRTU</name>
<comment type="caution">
    <text evidence="2">The sequence shown here is derived from an EMBL/GenBank/DDBJ whole genome shotgun (WGS) entry which is preliminary data.</text>
</comment>
<sequence length="160" mass="18291">MLVSDRDEIEVIIHRGDTFQRLELAPAAIRRKAIKLFPTLNAVERTRFVMLSGLVNKVLTGDKTSTIRFERGSVEYPSGIMLPLFEVTVPNRHENARLASDLQIVRVVYKSIAELDQHDVKKDGRASRDELLESMELFYGKMSADELVTIYEFKCHGPRN</sequence>
<dbReference type="InterPro" id="IPR015947">
    <property type="entry name" value="PUA-like_sf"/>
</dbReference>
<protein>
    <submittedName>
        <fullName evidence="2">ASCH domain-containing protein</fullName>
    </submittedName>
</protein>
<evidence type="ECO:0000313" key="3">
    <source>
        <dbReference type="Proteomes" id="UP000702952"/>
    </source>
</evidence>
<accession>A0AA44F9G7</accession>
<dbReference type="Pfam" id="PF04266">
    <property type="entry name" value="ASCH"/>
    <property type="match status" value="1"/>
</dbReference>
<proteinExistence type="predicted"/>
<organism evidence="2 3">
    <name type="scientific">Agrobacterium tumefaciens</name>
    <dbReference type="NCBI Taxonomy" id="358"/>
    <lineage>
        <taxon>Bacteria</taxon>
        <taxon>Pseudomonadati</taxon>
        <taxon>Pseudomonadota</taxon>
        <taxon>Alphaproteobacteria</taxon>
        <taxon>Hyphomicrobiales</taxon>
        <taxon>Rhizobiaceae</taxon>
        <taxon>Rhizobium/Agrobacterium group</taxon>
        <taxon>Agrobacterium</taxon>
        <taxon>Agrobacterium tumefaciens complex</taxon>
    </lineage>
</organism>
<dbReference type="RefSeq" id="WP_174021531.1">
    <property type="nucleotide sequence ID" value="NZ_JAAMAW010000022.1"/>
</dbReference>
<dbReference type="SUPFAM" id="SSF88697">
    <property type="entry name" value="PUA domain-like"/>
    <property type="match status" value="1"/>
</dbReference>
<dbReference type="Proteomes" id="UP000702952">
    <property type="component" value="Unassembled WGS sequence"/>
</dbReference>
<dbReference type="EMBL" id="JAAMAY010000043">
    <property type="protein sequence ID" value="NTC32044.1"/>
    <property type="molecule type" value="Genomic_DNA"/>
</dbReference>
<dbReference type="AlphaFoldDB" id="A0AA44F9G7"/>
<dbReference type="InterPro" id="IPR007374">
    <property type="entry name" value="ASCH_domain"/>
</dbReference>
<evidence type="ECO:0000259" key="1">
    <source>
        <dbReference type="Pfam" id="PF04266"/>
    </source>
</evidence>
<dbReference type="Gene3D" id="2.30.130.30">
    <property type="entry name" value="Hypothetical protein"/>
    <property type="match status" value="1"/>
</dbReference>